<dbReference type="EMBL" id="MLYV02000514">
    <property type="protein sequence ID" value="PSR87373.1"/>
    <property type="molecule type" value="Genomic_DNA"/>
</dbReference>
<dbReference type="Pfam" id="PF01399">
    <property type="entry name" value="PCI"/>
    <property type="match status" value="1"/>
</dbReference>
<dbReference type="STRING" id="98765.A0A2R6P9D5"/>
<dbReference type="OrthoDB" id="29061at2759"/>
<dbReference type="AlphaFoldDB" id="A0A2R6P9D5"/>
<accession>A0A2R6P9D5</accession>
<protein>
    <recommendedName>
        <fullName evidence="4">COP9 signalosome complex subunit 3</fullName>
    </recommendedName>
</protein>
<dbReference type="GO" id="GO:0005737">
    <property type="term" value="C:cytoplasm"/>
    <property type="evidence" value="ECO:0007669"/>
    <property type="project" value="UniProtKB-SubCell"/>
</dbReference>
<evidence type="ECO:0000256" key="4">
    <source>
        <dbReference type="ARBA" id="ARBA00014878"/>
    </source>
</evidence>
<keyword evidence="6" id="KW-0736">Signalosome</keyword>
<organism evidence="10 11">
    <name type="scientific">Hermanssonia centrifuga</name>
    <dbReference type="NCBI Taxonomy" id="98765"/>
    <lineage>
        <taxon>Eukaryota</taxon>
        <taxon>Fungi</taxon>
        <taxon>Dikarya</taxon>
        <taxon>Basidiomycota</taxon>
        <taxon>Agaricomycotina</taxon>
        <taxon>Agaricomycetes</taxon>
        <taxon>Polyporales</taxon>
        <taxon>Meruliaceae</taxon>
        <taxon>Hermanssonia</taxon>
    </lineage>
</organism>
<evidence type="ECO:0000259" key="9">
    <source>
        <dbReference type="Pfam" id="PF22788"/>
    </source>
</evidence>
<keyword evidence="7" id="KW-0539">Nucleus</keyword>
<evidence type="ECO:0000256" key="2">
    <source>
        <dbReference type="ARBA" id="ARBA00004496"/>
    </source>
</evidence>
<evidence type="ECO:0000256" key="5">
    <source>
        <dbReference type="ARBA" id="ARBA00022490"/>
    </source>
</evidence>
<dbReference type="InterPro" id="IPR000717">
    <property type="entry name" value="PCI_dom"/>
</dbReference>
<evidence type="ECO:0000259" key="8">
    <source>
        <dbReference type="Pfam" id="PF01399"/>
    </source>
</evidence>
<comment type="similarity">
    <text evidence="3">Belongs to the CSN3 family.</text>
</comment>
<dbReference type="Pfam" id="PF22788">
    <property type="entry name" value="COP9_hel_rpt"/>
    <property type="match status" value="1"/>
</dbReference>
<evidence type="ECO:0000313" key="11">
    <source>
        <dbReference type="Proteomes" id="UP000186601"/>
    </source>
</evidence>
<comment type="subcellular location">
    <subcellularLocation>
        <location evidence="2">Cytoplasm</location>
    </subcellularLocation>
    <subcellularLocation>
        <location evidence="1">Nucleus</location>
    </subcellularLocation>
</comment>
<dbReference type="InterPro" id="IPR050756">
    <property type="entry name" value="CSN3"/>
</dbReference>
<feature type="domain" description="COP9 signalosome complex subunit 3 N-terminal helical repeats" evidence="9">
    <location>
        <begin position="49"/>
        <end position="258"/>
    </location>
</feature>
<name>A0A2R6P9D5_9APHY</name>
<evidence type="ECO:0000256" key="3">
    <source>
        <dbReference type="ARBA" id="ARBA00007084"/>
    </source>
</evidence>
<feature type="domain" description="PCI" evidence="8">
    <location>
        <begin position="293"/>
        <end position="367"/>
    </location>
</feature>
<evidence type="ECO:0000256" key="6">
    <source>
        <dbReference type="ARBA" id="ARBA00022790"/>
    </source>
</evidence>
<keyword evidence="11" id="KW-1185">Reference proteome</keyword>
<comment type="caution">
    <text evidence="10">The sequence shown here is derived from an EMBL/GenBank/DDBJ whole genome shotgun (WGS) entry which is preliminary data.</text>
</comment>
<evidence type="ECO:0000256" key="7">
    <source>
        <dbReference type="ARBA" id="ARBA00023242"/>
    </source>
</evidence>
<dbReference type="GO" id="GO:0006511">
    <property type="term" value="P:ubiquitin-dependent protein catabolic process"/>
    <property type="evidence" value="ECO:0007669"/>
    <property type="project" value="TreeGrafter"/>
</dbReference>
<dbReference type="InterPro" id="IPR055089">
    <property type="entry name" value="COP9_N"/>
</dbReference>
<evidence type="ECO:0000313" key="10">
    <source>
        <dbReference type="EMBL" id="PSR87373.1"/>
    </source>
</evidence>
<dbReference type="Proteomes" id="UP000186601">
    <property type="component" value="Unassembled WGS sequence"/>
</dbReference>
<evidence type="ECO:0000256" key="1">
    <source>
        <dbReference type="ARBA" id="ARBA00004123"/>
    </source>
</evidence>
<proteinExistence type="inferred from homology"/>
<reference evidence="10 11" key="1">
    <citation type="submission" date="2018-02" db="EMBL/GenBank/DDBJ databases">
        <title>Genome sequence of the basidiomycete white-rot fungus Phlebia centrifuga.</title>
        <authorList>
            <person name="Granchi Z."/>
            <person name="Peng M."/>
            <person name="de Vries R.P."/>
            <person name="Hilden K."/>
            <person name="Makela M.R."/>
            <person name="Grigoriev I."/>
            <person name="Riley R."/>
        </authorList>
    </citation>
    <scope>NUCLEOTIDE SEQUENCE [LARGE SCALE GENOMIC DNA]</scope>
    <source>
        <strain evidence="10 11">FBCC195</strain>
    </source>
</reference>
<dbReference type="GO" id="GO:0008180">
    <property type="term" value="C:COP9 signalosome"/>
    <property type="evidence" value="ECO:0007669"/>
    <property type="project" value="UniProtKB-KW"/>
</dbReference>
<keyword evidence="5" id="KW-0963">Cytoplasm</keyword>
<dbReference type="PANTHER" id="PTHR10758:SF1">
    <property type="entry name" value="COP9 SIGNALOSOME COMPLEX SUBUNIT 3"/>
    <property type="match status" value="1"/>
</dbReference>
<sequence length="442" mass="48610">MAPAGSSSSGSEAISLEHLVQYLATTGQIQEDVNQTLRTFGTKDTREVILASKLPSGQDPLELLNAQNNTLGYLYILSARMSFPNTPPPSLPLIEAFCKDFNPEHARFAPDRVTALAKAMVQAAGENLKLILEPLRDLATRYPPTPSHLTTLHPIFLTACVTTRHFATALPILSSPIFNIDTSLSELSYNDNLIYHYAGGVAFGALKRWREAEEFLEICVTAPGQIPAAIQLEALKKLTLVQLILYGKATAPPKYTNPTLIRILKNTPYHTLAKAYPQTISSLTATISRDIDIFKAEQNLGLVQQVIQRAPRWLIRRLTLTYLTLGLGDIAKEVGIENEEEVRAVVVSMVESEDINASISVDGTVTFATSTAQFSKAEIDKAVAQAQAQSQLLQELERTMNSSKEYLVKAIKHKDDAWGPDEDVMFNTHPGGSSWTDENLYS</sequence>
<gene>
    <name evidence="10" type="ORF">PHLCEN_2v5190</name>
</gene>
<dbReference type="PANTHER" id="PTHR10758">
    <property type="entry name" value="26S PROTEASOME NON-ATPASE REGULATORY SUBUNIT 3/COP9 SIGNALOSOME COMPLEX SUBUNIT 3"/>
    <property type="match status" value="1"/>
</dbReference>